<feature type="domain" description="ABC transporter" evidence="5">
    <location>
        <begin position="5"/>
        <end position="243"/>
    </location>
</feature>
<dbReference type="InterPro" id="IPR003593">
    <property type="entry name" value="AAA+_ATPase"/>
</dbReference>
<evidence type="ECO:0000313" key="7">
    <source>
        <dbReference type="Proteomes" id="UP000505077"/>
    </source>
</evidence>
<keyword evidence="1" id="KW-0813">Transport</keyword>
<keyword evidence="3 6" id="KW-0067">ATP-binding</keyword>
<protein>
    <submittedName>
        <fullName evidence="6">Lipoprotein releasing system ATP-binding protein</fullName>
    </submittedName>
</protein>
<dbReference type="InterPro" id="IPR015854">
    <property type="entry name" value="ABC_transpr_LolD-like"/>
</dbReference>
<dbReference type="InterPro" id="IPR017871">
    <property type="entry name" value="ABC_transporter-like_CS"/>
</dbReference>
<dbReference type="Gene3D" id="3.40.50.300">
    <property type="entry name" value="P-loop containing nucleotide triphosphate hydrolases"/>
    <property type="match status" value="1"/>
</dbReference>
<dbReference type="EMBL" id="BLLL01000002">
    <property type="protein sequence ID" value="GFH62467.1"/>
    <property type="molecule type" value="Genomic_DNA"/>
</dbReference>
<proteinExistence type="inferred from homology"/>
<dbReference type="InterPro" id="IPR017911">
    <property type="entry name" value="MacB-like_ATP-bd"/>
</dbReference>
<evidence type="ECO:0000256" key="2">
    <source>
        <dbReference type="ARBA" id="ARBA00022741"/>
    </source>
</evidence>
<dbReference type="FunFam" id="3.40.50.300:FF:000032">
    <property type="entry name" value="Export ABC transporter ATP-binding protein"/>
    <property type="match status" value="1"/>
</dbReference>
<dbReference type="GO" id="GO:0005524">
    <property type="term" value="F:ATP binding"/>
    <property type="evidence" value="ECO:0007669"/>
    <property type="project" value="UniProtKB-KW"/>
</dbReference>
<organism evidence="6 7">
    <name type="scientific">Candidatus Desulfovibrio kirbyi</name>
    <dbReference type="NCBI Taxonomy" id="2696086"/>
    <lineage>
        <taxon>Bacteria</taxon>
        <taxon>Pseudomonadati</taxon>
        <taxon>Thermodesulfobacteriota</taxon>
        <taxon>Desulfovibrionia</taxon>
        <taxon>Desulfovibrionales</taxon>
        <taxon>Desulfovibrionaceae</taxon>
        <taxon>Desulfovibrio</taxon>
    </lineage>
</organism>
<dbReference type="Proteomes" id="UP000505077">
    <property type="component" value="Unassembled WGS sequence"/>
</dbReference>
<keyword evidence="6" id="KW-0449">Lipoprotein</keyword>
<name>A0A6L2R4K8_9BACT</name>
<dbReference type="GO" id="GO:0022857">
    <property type="term" value="F:transmembrane transporter activity"/>
    <property type="evidence" value="ECO:0007669"/>
    <property type="project" value="UniProtKB-ARBA"/>
</dbReference>
<dbReference type="GO" id="GO:0016887">
    <property type="term" value="F:ATP hydrolysis activity"/>
    <property type="evidence" value="ECO:0007669"/>
    <property type="project" value="InterPro"/>
</dbReference>
<comment type="caution">
    <text evidence="6">The sequence shown here is derived from an EMBL/GenBank/DDBJ whole genome shotgun (WGS) entry which is preliminary data.</text>
</comment>
<dbReference type="CDD" id="cd03255">
    <property type="entry name" value="ABC_MJ0796_LolCDE_FtsE"/>
    <property type="match status" value="1"/>
</dbReference>
<accession>A0A6L2R4K8</accession>
<reference evidence="6 7" key="1">
    <citation type="journal article" date="2020" name="ISME J.">
        <title>Parallel Reductive Genome Evolution in Desulfovibrio Ectosymbionts Independently Acquired by Trichonympha Protists in the Termite Gut.</title>
        <authorList>
            <person name="Takeuchi M."/>
            <person name="Kuwahara H."/>
            <person name="Murakami T."/>
            <person name="Takahashi K."/>
            <person name="Kajitani R."/>
            <person name="Toyoda A."/>
            <person name="Itoh T."/>
            <person name="Ohkuma M."/>
            <person name="Hongoh Y."/>
        </authorList>
    </citation>
    <scope>NUCLEOTIDE SEQUENCE [LARGE SCALE GENOMIC DNA]</scope>
    <source>
        <strain evidence="6">ZnDsv-02</strain>
    </source>
</reference>
<dbReference type="PROSITE" id="PS00211">
    <property type="entry name" value="ABC_TRANSPORTER_1"/>
    <property type="match status" value="1"/>
</dbReference>
<evidence type="ECO:0000256" key="4">
    <source>
        <dbReference type="ARBA" id="ARBA00038388"/>
    </source>
</evidence>
<keyword evidence="2" id="KW-0547">Nucleotide-binding</keyword>
<dbReference type="PANTHER" id="PTHR24220">
    <property type="entry name" value="IMPORT ATP-BINDING PROTEIN"/>
    <property type="match status" value="1"/>
</dbReference>
<dbReference type="SMART" id="SM00382">
    <property type="entry name" value="AAA"/>
    <property type="match status" value="1"/>
</dbReference>
<evidence type="ECO:0000259" key="5">
    <source>
        <dbReference type="PROSITE" id="PS50893"/>
    </source>
</evidence>
<dbReference type="SUPFAM" id="SSF52540">
    <property type="entry name" value="P-loop containing nucleoside triphosphate hydrolases"/>
    <property type="match status" value="1"/>
</dbReference>
<dbReference type="GO" id="GO:0005886">
    <property type="term" value="C:plasma membrane"/>
    <property type="evidence" value="ECO:0007669"/>
    <property type="project" value="TreeGrafter"/>
</dbReference>
<dbReference type="GO" id="GO:0089705">
    <property type="term" value="P:protein localization to outer membrane"/>
    <property type="evidence" value="ECO:0007669"/>
    <property type="project" value="TreeGrafter"/>
</dbReference>
<dbReference type="Pfam" id="PF00005">
    <property type="entry name" value="ABC_tran"/>
    <property type="match status" value="1"/>
</dbReference>
<dbReference type="AlphaFoldDB" id="A0A6L2R4K8"/>
<dbReference type="InterPro" id="IPR027417">
    <property type="entry name" value="P-loop_NTPase"/>
</dbReference>
<dbReference type="InterPro" id="IPR003439">
    <property type="entry name" value="ABC_transporter-like_ATP-bd"/>
</dbReference>
<dbReference type="PROSITE" id="PS50893">
    <property type="entry name" value="ABC_TRANSPORTER_2"/>
    <property type="match status" value="1"/>
</dbReference>
<comment type="similarity">
    <text evidence="4">Belongs to the ABC transporter superfamily. Macrolide exporter (TC 3.A.1.122) family.</text>
</comment>
<evidence type="ECO:0000313" key="6">
    <source>
        <dbReference type="EMBL" id="GFH62467.1"/>
    </source>
</evidence>
<evidence type="ECO:0000256" key="3">
    <source>
        <dbReference type="ARBA" id="ARBA00022840"/>
    </source>
</evidence>
<gene>
    <name evidence="6" type="primary">lolD</name>
    <name evidence="6" type="ORF">ZNDK_0238</name>
</gene>
<dbReference type="GO" id="GO:0044874">
    <property type="term" value="P:lipoprotein localization to outer membrane"/>
    <property type="evidence" value="ECO:0007669"/>
    <property type="project" value="TreeGrafter"/>
</dbReference>
<dbReference type="PANTHER" id="PTHR24220:SF689">
    <property type="entry name" value="LIPOPROTEIN-RELEASING SYSTEM ATP-BINDING PROTEIN LOLD"/>
    <property type="match status" value="1"/>
</dbReference>
<evidence type="ECO:0000256" key="1">
    <source>
        <dbReference type="ARBA" id="ARBA00022448"/>
    </source>
</evidence>
<sequence>MSAIYAFSDVTKKFFSPGESLEIFSNINLVIEEGESVAIVGASGCGKSTLLHLMGALDIPTSGTVSFDGQNLAHMTTNQKAGFRNRSLGFVFQFHHLLPEFSPLENVAMPAVIGGARKTDVLQKARDMLERVGLASRAHSKTATLSGGERQRVAIARAVFMRPRVLLADEPTGNLDETTGAQVSALMHELNRELGMTLIVVTHNRELAAGMNRTVELRTGRLLPLHREEVCLQTKRITRGHCA</sequence>
<dbReference type="GO" id="GO:0098796">
    <property type="term" value="C:membrane protein complex"/>
    <property type="evidence" value="ECO:0007669"/>
    <property type="project" value="UniProtKB-ARBA"/>
</dbReference>